<dbReference type="EMBL" id="JAJCIS010000023">
    <property type="protein sequence ID" value="MCB7389352.1"/>
    <property type="molecule type" value="Genomic_DNA"/>
</dbReference>
<organism evidence="1 2">
    <name type="scientific">Bariatricus massiliensis</name>
    <dbReference type="NCBI Taxonomy" id="1745713"/>
    <lineage>
        <taxon>Bacteria</taxon>
        <taxon>Bacillati</taxon>
        <taxon>Bacillota</taxon>
        <taxon>Clostridia</taxon>
        <taxon>Lachnospirales</taxon>
        <taxon>Lachnospiraceae</taxon>
        <taxon>Bariatricus</taxon>
    </lineage>
</organism>
<gene>
    <name evidence="1" type="ORF">LIZ65_18885</name>
</gene>
<comment type="caution">
    <text evidence="1">The sequence shown here is derived from an EMBL/GenBank/DDBJ whole genome shotgun (WGS) entry which is preliminary data.</text>
</comment>
<evidence type="ECO:0000313" key="2">
    <source>
        <dbReference type="Proteomes" id="UP001299546"/>
    </source>
</evidence>
<keyword evidence="2" id="KW-1185">Reference proteome</keyword>
<accession>A0ABS8DLX2</accession>
<proteinExistence type="predicted"/>
<protein>
    <submittedName>
        <fullName evidence="1">Uncharacterized protein</fullName>
    </submittedName>
</protein>
<dbReference type="RefSeq" id="WP_199882818.1">
    <property type="nucleotide sequence ID" value="NZ_JAJCIQ010000022.1"/>
</dbReference>
<reference evidence="1 2" key="1">
    <citation type="submission" date="2021-10" db="EMBL/GenBank/DDBJ databases">
        <title>Collection of gut derived symbiotic bacterial strains cultured from healthy donors.</title>
        <authorList>
            <person name="Lin H."/>
            <person name="Littmann E."/>
            <person name="Kohout C."/>
            <person name="Pamer E.G."/>
        </authorList>
    </citation>
    <scope>NUCLEOTIDE SEQUENCE [LARGE SCALE GENOMIC DNA]</scope>
    <source>
        <strain evidence="1 2">DFI.1.165</strain>
    </source>
</reference>
<dbReference type="Proteomes" id="UP001299546">
    <property type="component" value="Unassembled WGS sequence"/>
</dbReference>
<sequence>MIEITEVNLSKQTAETGEMVIVTIGVRETLDYPYDYPHDYPIVYVGNGQ</sequence>
<name>A0ABS8DLX2_9FIRM</name>
<evidence type="ECO:0000313" key="1">
    <source>
        <dbReference type="EMBL" id="MCB7389352.1"/>
    </source>
</evidence>